<dbReference type="Gene3D" id="3.80.10.10">
    <property type="entry name" value="Ribonuclease Inhibitor"/>
    <property type="match status" value="1"/>
</dbReference>
<proteinExistence type="predicted"/>
<sequence>MCLARTVRRLEASDAPSVSPPFTPFKLSAVPRLSRIFVSIFDFFLVCKLENLSLERFSVHLIRVIFTTVIINLQAGTSPCKLASENGLRLLVLNHNCIDRVGDETRFISLGFQADFAWNSLSEWSEVGTLLRLPNLHTLNLSHNPLKSDINANLPIAPFLQTLIINDTNLRLSAIRVFLESAP</sequence>
<keyword evidence="1" id="KW-1185">Reference proteome</keyword>
<dbReference type="WBParaSite" id="PEQ_0000195401-mRNA-1">
    <property type="protein sequence ID" value="PEQ_0000195401-mRNA-1"/>
    <property type="gene ID" value="PEQ_0000195401"/>
</dbReference>
<evidence type="ECO:0000313" key="2">
    <source>
        <dbReference type="WBParaSite" id="PEQ_0000195401-mRNA-1"/>
    </source>
</evidence>
<organism evidence="1 2">
    <name type="scientific">Parascaris equorum</name>
    <name type="common">Equine roundworm</name>
    <dbReference type="NCBI Taxonomy" id="6256"/>
    <lineage>
        <taxon>Eukaryota</taxon>
        <taxon>Metazoa</taxon>
        <taxon>Ecdysozoa</taxon>
        <taxon>Nematoda</taxon>
        <taxon>Chromadorea</taxon>
        <taxon>Rhabditida</taxon>
        <taxon>Spirurina</taxon>
        <taxon>Ascaridomorpha</taxon>
        <taxon>Ascaridoidea</taxon>
        <taxon>Ascarididae</taxon>
        <taxon>Parascaris</taxon>
    </lineage>
</organism>
<name>A0A914R5Q3_PAREQ</name>
<dbReference type="InterPro" id="IPR032675">
    <property type="entry name" value="LRR_dom_sf"/>
</dbReference>
<dbReference type="AlphaFoldDB" id="A0A914R5Q3"/>
<accession>A0A914R5Q3</accession>
<dbReference type="Proteomes" id="UP000887564">
    <property type="component" value="Unplaced"/>
</dbReference>
<evidence type="ECO:0000313" key="1">
    <source>
        <dbReference type="Proteomes" id="UP000887564"/>
    </source>
</evidence>
<dbReference type="SUPFAM" id="SSF52058">
    <property type="entry name" value="L domain-like"/>
    <property type="match status" value="1"/>
</dbReference>
<protein>
    <submittedName>
        <fullName evidence="2">Uncharacterized protein</fullName>
    </submittedName>
</protein>
<reference evidence="2" key="1">
    <citation type="submission" date="2022-11" db="UniProtKB">
        <authorList>
            <consortium name="WormBaseParasite"/>
        </authorList>
    </citation>
    <scope>IDENTIFICATION</scope>
</reference>